<dbReference type="OrthoDB" id="157374at2157"/>
<evidence type="ECO:0000313" key="2">
    <source>
        <dbReference type="Proteomes" id="UP000628840"/>
    </source>
</evidence>
<comment type="caution">
    <text evidence="1">The sequence shown here is derived from an EMBL/GenBank/DDBJ whole genome shotgun (WGS) entry which is preliminary data.</text>
</comment>
<reference evidence="1 2" key="1">
    <citation type="journal article" date="2019" name="Int. J. Syst. Evol. Microbiol.">
        <title>The Global Catalogue of Microorganisms (GCM) 10K type strain sequencing project: providing services to taxonomists for standard genome sequencing and annotation.</title>
        <authorList>
            <consortium name="The Broad Institute Genomics Platform"/>
            <consortium name="The Broad Institute Genome Sequencing Center for Infectious Disease"/>
            <person name="Wu L."/>
            <person name="Ma J."/>
        </authorList>
    </citation>
    <scope>NUCLEOTIDE SEQUENCE [LARGE SCALE GENOMIC DNA]</scope>
    <source>
        <strain evidence="1 2">JCM 19585</strain>
    </source>
</reference>
<sequence length="369" mass="36874">MSTTGRSGSSADAATLTDCLREGAFVRVVARAGGDALAAAGLLGRACSATNTPYQVSVAATRSDASARLDGLADSDAGVAVGFDGLGDASLSGGVLSETALDAARALDESPSAALALAGVRAADEAPSGALADLVARRPGVGLPVADLSDGLAHTTLCHAPWSGDDRRTGALLAELELPAELEADSHRRLASRVALDATEDAAPDAVDALARVLRPHVLPDGPFETAEGYGDVLDCLAYSRPGLATALALGVADRADALDAWREHATATHNALRANDPARYSGVVVCEVDAPAWPLARLVRDGRSPESLALVVGESGAALASTSDGPDASAVLAAAVGDGAVSGSATRALTTETDTEALREGVQGALST</sequence>
<gene>
    <name evidence="1" type="ORF">GCM10009037_28310</name>
</gene>
<dbReference type="EMBL" id="BMPF01000006">
    <property type="protein sequence ID" value="GGL43178.1"/>
    <property type="molecule type" value="Genomic_DNA"/>
</dbReference>
<proteinExistence type="predicted"/>
<dbReference type="AlphaFoldDB" id="A0A830FD84"/>
<dbReference type="RefSeq" id="WP_188884336.1">
    <property type="nucleotide sequence ID" value="NZ_BMPF01000006.1"/>
</dbReference>
<organism evidence="1 2">
    <name type="scientific">Halarchaeum grantii</name>
    <dbReference type="NCBI Taxonomy" id="1193105"/>
    <lineage>
        <taxon>Archaea</taxon>
        <taxon>Methanobacteriati</taxon>
        <taxon>Methanobacteriota</taxon>
        <taxon>Stenosarchaea group</taxon>
        <taxon>Halobacteria</taxon>
        <taxon>Halobacteriales</taxon>
        <taxon>Halobacteriaceae</taxon>
    </lineage>
</organism>
<protein>
    <recommendedName>
        <fullName evidence="3">Exonuclease RecJ</fullName>
    </recommendedName>
</protein>
<evidence type="ECO:0000313" key="1">
    <source>
        <dbReference type="EMBL" id="GGL43178.1"/>
    </source>
</evidence>
<evidence type="ECO:0008006" key="3">
    <source>
        <dbReference type="Google" id="ProtNLM"/>
    </source>
</evidence>
<keyword evidence="2" id="KW-1185">Reference proteome</keyword>
<name>A0A830FD84_9EURY</name>
<accession>A0A830FD84</accession>
<dbReference type="Proteomes" id="UP000628840">
    <property type="component" value="Unassembled WGS sequence"/>
</dbReference>